<gene>
    <name evidence="1" type="ORF">DDZ15_09690</name>
</gene>
<dbReference type="EMBL" id="QGGB01000007">
    <property type="protein sequence ID" value="PWN06114.1"/>
    <property type="molecule type" value="Genomic_DNA"/>
</dbReference>
<name>A0A316TUX3_9BACT</name>
<organism evidence="1 2">
    <name type="scientific">Rhodohalobacter mucosus</name>
    <dbReference type="NCBI Taxonomy" id="2079485"/>
    <lineage>
        <taxon>Bacteria</taxon>
        <taxon>Pseudomonadati</taxon>
        <taxon>Balneolota</taxon>
        <taxon>Balneolia</taxon>
        <taxon>Balneolales</taxon>
        <taxon>Balneolaceae</taxon>
        <taxon>Rhodohalobacter</taxon>
    </lineage>
</organism>
<dbReference type="Proteomes" id="UP000245533">
    <property type="component" value="Unassembled WGS sequence"/>
</dbReference>
<evidence type="ECO:0000313" key="1">
    <source>
        <dbReference type="EMBL" id="PWN06114.1"/>
    </source>
</evidence>
<protein>
    <submittedName>
        <fullName evidence="1">Uncharacterized protein</fullName>
    </submittedName>
</protein>
<reference evidence="1 2" key="1">
    <citation type="submission" date="2018-05" db="EMBL/GenBank/DDBJ databases">
        <title>Rhodohalobacter halophilus gen. nov., sp. nov., a moderately halophilic member of the family Balneolaceae.</title>
        <authorList>
            <person name="Liu Z.-W."/>
        </authorList>
    </citation>
    <scope>NUCLEOTIDE SEQUENCE [LARGE SCALE GENOMIC DNA]</scope>
    <source>
        <strain evidence="1 2">8A47</strain>
    </source>
</reference>
<evidence type="ECO:0000313" key="2">
    <source>
        <dbReference type="Proteomes" id="UP000245533"/>
    </source>
</evidence>
<accession>A0A316TUX3</accession>
<proteinExistence type="predicted"/>
<sequence length="78" mass="9061">MPGMRNPRVFDSEDRMYIQPDIETTEMGEGSLVEDDKKSICQRLDGEVNLGIADWFRNNRKPIITVLAIYGGYRLLRR</sequence>
<keyword evidence="2" id="KW-1185">Reference proteome</keyword>
<dbReference type="AlphaFoldDB" id="A0A316TUX3"/>
<comment type="caution">
    <text evidence="1">The sequence shown here is derived from an EMBL/GenBank/DDBJ whole genome shotgun (WGS) entry which is preliminary data.</text>
</comment>